<dbReference type="AlphaFoldDB" id="A0A146K0N0"/>
<evidence type="ECO:0000313" key="2">
    <source>
        <dbReference type="EMBL" id="JAP89485.1"/>
    </source>
</evidence>
<feature type="non-terminal residue" evidence="2">
    <location>
        <position position="432"/>
    </location>
</feature>
<accession>A0A146K0N0</accession>
<reference evidence="2" key="1">
    <citation type="submission" date="2015-07" db="EMBL/GenBank/DDBJ databases">
        <title>Adaptation to a free-living lifestyle via gene acquisitions in the diplomonad Trepomonas sp. PC1.</title>
        <authorList>
            <person name="Xu F."/>
            <person name="Jerlstrom-Hultqvist J."/>
            <person name="Kolisko M."/>
            <person name="Simpson A.G.B."/>
            <person name="Roger A.J."/>
            <person name="Svard S.G."/>
            <person name="Andersson J.O."/>
        </authorList>
    </citation>
    <scope>NUCLEOTIDE SEQUENCE</scope>
    <source>
        <strain evidence="2">PC1</strain>
    </source>
</reference>
<dbReference type="EMBL" id="GDID01007121">
    <property type="protein sequence ID" value="JAP89485.1"/>
    <property type="molecule type" value="Transcribed_RNA"/>
</dbReference>
<feature type="non-terminal residue" evidence="2">
    <location>
        <position position="1"/>
    </location>
</feature>
<protein>
    <submittedName>
        <fullName evidence="2">Uncharacterized protein</fullName>
    </submittedName>
</protein>
<proteinExistence type="predicted"/>
<keyword evidence="1" id="KW-0175">Coiled coil</keyword>
<gene>
    <name evidence="2" type="ORF">TPC1_31020</name>
</gene>
<feature type="coiled-coil region" evidence="1">
    <location>
        <begin position="372"/>
        <end position="420"/>
    </location>
</feature>
<organism evidence="2">
    <name type="scientific">Trepomonas sp. PC1</name>
    <dbReference type="NCBI Taxonomy" id="1076344"/>
    <lineage>
        <taxon>Eukaryota</taxon>
        <taxon>Metamonada</taxon>
        <taxon>Diplomonadida</taxon>
        <taxon>Hexamitidae</taxon>
        <taxon>Hexamitinae</taxon>
        <taxon>Trepomonas</taxon>
    </lineage>
</organism>
<sequence>EDENFVYNIEGSLWQVQNSKLLSNLPMALDLYQNIYKFNQIKQEWEVRKLSCKPSIQSFSYYFQEHVYICDEMKRVVKVNTATFQEKHLNIQLINKINCFVVVYQFLFYINAKEQLIQLNLLTDESVTTDYEKCVSITAFTDFIAVVSRKASKTTYLLKFGDYLEQIENFDSQLQFEGSANLIDANQEEIVNVFNFQSSLDPSKAANQDFFQIYQAKLQLFEQKVEAKADKSIQQTIKELNELVLIEELGAAPKDATVEMLLNALVKGYWRSIIKFPKRLQEQLHRLIEQNIGQIAKNLGDLYQCQLEPVYIQIGEHLAENSTLHAKHQFVKAFKHNKDFKDAQLKEIYKLVKEVIREEEQKNFFNQVIQQISGLSEKVDILQQKSSKIEQKVDFLSEEIASIQKKADKTELELQDVKFQNCQMMQFMRDCT</sequence>
<evidence type="ECO:0000256" key="1">
    <source>
        <dbReference type="SAM" id="Coils"/>
    </source>
</evidence>
<name>A0A146K0N0_9EUKA</name>